<dbReference type="EMBL" id="HE575321">
    <property type="protein sequence ID" value="CCC92270.1"/>
    <property type="molecule type" value="Genomic_DNA"/>
</dbReference>
<evidence type="ECO:0000256" key="1">
    <source>
        <dbReference type="SAM" id="MobiDB-lite"/>
    </source>
</evidence>
<sequence length="139" mass="15960">MLSALRRVADLCRAGATHPLTRPSPLKRGIFLFPHESLLPLPSPFTPFLSFLPFISSLVLRNPAPTRVPSSAARYSAFSQRRRDNDNRRRKKEKKERKESSEKLEIKEMEKRKENRFVTTCAPPPFLPHLAAIITLNVR</sequence>
<accession>G0USA7</accession>
<gene>
    <name evidence="2" type="ORF">TCIL3000_8_4920</name>
</gene>
<dbReference type="AlphaFoldDB" id="G0USA7"/>
<evidence type="ECO:0000313" key="2">
    <source>
        <dbReference type="EMBL" id="CCC92270.1"/>
    </source>
</evidence>
<proteinExistence type="predicted"/>
<reference evidence="2" key="1">
    <citation type="journal article" date="2012" name="Proc. Natl. Acad. Sci. U.S.A.">
        <title>Antigenic diversity is generated by distinct evolutionary mechanisms in African trypanosome species.</title>
        <authorList>
            <person name="Jackson A.P."/>
            <person name="Berry A."/>
            <person name="Aslett M."/>
            <person name="Allison H.C."/>
            <person name="Burton P."/>
            <person name="Vavrova-Anderson J."/>
            <person name="Brown R."/>
            <person name="Browne H."/>
            <person name="Corton N."/>
            <person name="Hauser H."/>
            <person name="Gamble J."/>
            <person name="Gilderthorp R."/>
            <person name="Marcello L."/>
            <person name="McQuillan J."/>
            <person name="Otto T.D."/>
            <person name="Quail M.A."/>
            <person name="Sanders M.J."/>
            <person name="van Tonder A."/>
            <person name="Ginger M.L."/>
            <person name="Field M.C."/>
            <person name="Barry J.D."/>
            <person name="Hertz-Fowler C."/>
            <person name="Berriman M."/>
        </authorList>
    </citation>
    <scope>NUCLEOTIDE SEQUENCE</scope>
    <source>
        <strain evidence="2">IL3000</strain>
    </source>
</reference>
<name>G0USA7_TRYCI</name>
<protein>
    <submittedName>
        <fullName evidence="2">Uncharacterized protein</fullName>
    </submittedName>
</protein>
<feature type="compositionally biased region" description="Basic and acidic residues" evidence="1">
    <location>
        <begin position="96"/>
        <end position="108"/>
    </location>
</feature>
<feature type="region of interest" description="Disordered" evidence="1">
    <location>
        <begin position="67"/>
        <end position="108"/>
    </location>
</feature>
<organism evidence="2">
    <name type="scientific">Trypanosoma congolense (strain IL3000)</name>
    <dbReference type="NCBI Taxonomy" id="1068625"/>
    <lineage>
        <taxon>Eukaryota</taxon>
        <taxon>Discoba</taxon>
        <taxon>Euglenozoa</taxon>
        <taxon>Kinetoplastea</taxon>
        <taxon>Metakinetoplastina</taxon>
        <taxon>Trypanosomatida</taxon>
        <taxon>Trypanosomatidae</taxon>
        <taxon>Trypanosoma</taxon>
        <taxon>Nannomonas</taxon>
    </lineage>
</organism>